<comment type="subunit">
    <text evidence="2">Heterodimer of SbcC and SbcD.</text>
</comment>
<dbReference type="EMBL" id="LSFN01000044">
    <property type="protein sequence ID" value="OAB70988.1"/>
    <property type="molecule type" value="Genomic_DNA"/>
</dbReference>
<comment type="similarity">
    <text evidence="1">Belongs to the SMC family. SbcC subfamily.</text>
</comment>
<gene>
    <name evidence="5" type="ORF">PNBC_20710</name>
</gene>
<keyword evidence="6" id="KW-1185">Reference proteome</keyword>
<protein>
    <recommendedName>
        <fullName evidence="3">Nuclease SbcCD subunit C</fullName>
    </recommendedName>
</protein>
<feature type="coiled-coil region" evidence="4">
    <location>
        <begin position="632"/>
        <end position="681"/>
    </location>
</feature>
<evidence type="ECO:0000256" key="3">
    <source>
        <dbReference type="ARBA" id="ARBA00013368"/>
    </source>
</evidence>
<comment type="caution">
    <text evidence="5">The sequence shown here is derived from an EMBL/GenBank/DDBJ whole genome shotgun (WGS) entry which is preliminary data.</text>
</comment>
<evidence type="ECO:0000313" key="5">
    <source>
        <dbReference type="EMBL" id="OAB70988.1"/>
    </source>
</evidence>
<dbReference type="PANTHER" id="PTHR32114:SF2">
    <property type="entry name" value="ABC TRANSPORTER ABCH.3"/>
    <property type="match status" value="1"/>
</dbReference>
<accession>A0A167AGB9</accession>
<dbReference type="InterPro" id="IPR027417">
    <property type="entry name" value="P-loop_NTPase"/>
</dbReference>
<evidence type="ECO:0000313" key="6">
    <source>
        <dbReference type="Proteomes" id="UP000077134"/>
    </source>
</evidence>
<dbReference type="AlphaFoldDB" id="A0A167AGB9"/>
<dbReference type="Proteomes" id="UP000077134">
    <property type="component" value="Unassembled WGS sequence"/>
</dbReference>
<reference evidence="5 6" key="1">
    <citation type="submission" date="2016-02" db="EMBL/GenBank/DDBJ databases">
        <title>Paenibacillus sp. LPB0068, isolated from Crassostrea gigas.</title>
        <authorList>
            <person name="Shin S.-K."/>
            <person name="Yi H."/>
        </authorList>
    </citation>
    <scope>NUCLEOTIDE SEQUENCE [LARGE SCALE GENOMIC DNA]</scope>
    <source>
        <strain evidence="5 6">LPB0068</strain>
    </source>
</reference>
<dbReference type="RefSeq" id="WP_068661333.1">
    <property type="nucleotide sequence ID" value="NZ_CP017770.1"/>
</dbReference>
<dbReference type="KEGG" id="pcx:LPB68_08560"/>
<sequence length="952" mass="109822">MNLKKVKIKNFRGYGQNQESDDNSYIFENLDQGLVVLNGFNGFGKTSFYEAIEWCLTDNISRLHALRERGLYDANTLKRSSYLKFISPVDTVRDREQRIAEVELEFDNGVRVRRTTSSNFLSVTERDRYESSLHVHEDGDWQSFVCKSEDRLLPAEPTWEVQLTRIFLGSYDSGWKEQLFKAHFLSQEGMNDFLRSSTAGDRRSILIRLLNLIPLEQIYDKSKVIKDSTRLSNKINQLTTCIETAVTQRRQIDDIFHARNWGTFEEYLSNIKESYSLLIELIKQSSAYAEELNLQEWELPDAITLNNSSAVLQKLSMKKELILATQQRTNQQSIQIGKSIQSLERLTRFEERLIIHKRWERLNDLANLNLSADLVRSKDLQETESSLETQKSRFQVKKSQLNQWSHVNSLVWRHTIDEQSASIVDDYWVIYSDLRREYSDFLKTFSSEIADLGFERTLPSDITEKRTSYNDQIKTRNFLQSQVQTKNGVLNVLSGMNTEYSRVLDEVKSYILKNQDSIDKCPVCLTESFPEIHVGGIANADSPIPDQLIAIIGHTLSLGDQKLKEVSDEITGLQTDLAALSKVIREQFVTPLIDMMHHLQSDFRELHQRVTQFIDESALAVTQEQQAIQTQLKVLTDRLDRDKLQYENLTGKDDFGLGNEKKQVLAVLEEVSKEIKSWEEEMITSGLVDFEPTIERVIEEMDSLKTQIEGIGSIQDQLKKLEQDSSAKQEEIQKIVPVIDLIDRLLGYMPGEHEQKLLEGYVSLTGSMENYQETLDQLIKYKNDTNTINGIALDTLQRVVTEQLENNKMVNWIYKLVYPHPHYKEIRMNGDRNGINVKDITGNVILDHLFSSAQLNILALSIFLGLGLTQKFSNWDQLFLDDPIQSMDDIKILSFIDVLRAISDSNFRKRSLIISTHDDNFAKLLAIKYRNKSLTQYNFIGYGSQGPLIQRV</sequence>
<evidence type="ECO:0000256" key="2">
    <source>
        <dbReference type="ARBA" id="ARBA00011322"/>
    </source>
</evidence>
<dbReference type="Gene3D" id="3.40.50.300">
    <property type="entry name" value="P-loop containing nucleotide triphosphate hydrolases"/>
    <property type="match status" value="2"/>
</dbReference>
<organism evidence="5 6">
    <name type="scientific">Paenibacillus crassostreae</name>
    <dbReference type="NCBI Taxonomy" id="1763538"/>
    <lineage>
        <taxon>Bacteria</taxon>
        <taxon>Bacillati</taxon>
        <taxon>Bacillota</taxon>
        <taxon>Bacilli</taxon>
        <taxon>Bacillales</taxon>
        <taxon>Paenibacillaceae</taxon>
        <taxon>Paenibacillus</taxon>
    </lineage>
</organism>
<name>A0A167AGB9_9BACL</name>
<evidence type="ECO:0000256" key="1">
    <source>
        <dbReference type="ARBA" id="ARBA00006930"/>
    </source>
</evidence>
<dbReference type="SUPFAM" id="SSF52540">
    <property type="entry name" value="P-loop containing nucleoside triphosphate hydrolases"/>
    <property type="match status" value="1"/>
</dbReference>
<evidence type="ECO:0000256" key="4">
    <source>
        <dbReference type="SAM" id="Coils"/>
    </source>
</evidence>
<proteinExistence type="inferred from homology"/>
<dbReference type="PANTHER" id="PTHR32114">
    <property type="entry name" value="ABC TRANSPORTER ABCH.3"/>
    <property type="match status" value="1"/>
</dbReference>
<dbReference type="OrthoDB" id="7029750at2"/>
<dbReference type="STRING" id="1763538.LPB68_08560"/>
<keyword evidence="4" id="KW-0175">Coiled coil</keyword>